<evidence type="ECO:0000259" key="2">
    <source>
        <dbReference type="Pfam" id="PF09648"/>
    </source>
</evidence>
<organism evidence="3 4">
    <name type="scientific">Edaphobacillus lindanitolerans</name>
    <dbReference type="NCBI Taxonomy" id="550447"/>
    <lineage>
        <taxon>Bacteria</taxon>
        <taxon>Bacillati</taxon>
        <taxon>Bacillota</taxon>
        <taxon>Bacilli</taxon>
        <taxon>Bacillales</taxon>
        <taxon>Bacillaceae</taxon>
        <taxon>Edaphobacillus</taxon>
    </lineage>
</organism>
<evidence type="ECO:0000313" key="3">
    <source>
        <dbReference type="EMBL" id="SIT87107.1"/>
    </source>
</evidence>
<dbReference type="AlphaFoldDB" id="A0A1U7PNK3"/>
<dbReference type="Gene3D" id="2.40.128.690">
    <property type="entry name" value="YycH protein, domain 3-like"/>
    <property type="match status" value="1"/>
</dbReference>
<dbReference type="GO" id="GO:0016020">
    <property type="term" value="C:membrane"/>
    <property type="evidence" value="ECO:0007669"/>
    <property type="project" value="InterPro"/>
</dbReference>
<keyword evidence="1" id="KW-0472">Membrane</keyword>
<reference evidence="4" key="1">
    <citation type="submission" date="2017-01" db="EMBL/GenBank/DDBJ databases">
        <authorList>
            <person name="Varghese N."/>
            <person name="Submissions S."/>
        </authorList>
    </citation>
    <scope>NUCLEOTIDE SEQUENCE [LARGE SCALE GENOMIC DNA]</scope>
    <source>
        <strain evidence="4">MNA4</strain>
    </source>
</reference>
<dbReference type="RefSeq" id="WP_076758532.1">
    <property type="nucleotide sequence ID" value="NZ_FTPL01000003.1"/>
</dbReference>
<keyword evidence="4" id="KW-1185">Reference proteome</keyword>
<keyword evidence="1" id="KW-1133">Transmembrane helix</keyword>
<feature type="domain" description="Regulatory protein YycH-like" evidence="2">
    <location>
        <begin position="40"/>
        <end position="253"/>
    </location>
</feature>
<evidence type="ECO:0000313" key="4">
    <source>
        <dbReference type="Proteomes" id="UP000187550"/>
    </source>
</evidence>
<name>A0A1U7PNK3_9BACI</name>
<dbReference type="Pfam" id="PF09648">
    <property type="entry name" value="YycI"/>
    <property type="match status" value="1"/>
</dbReference>
<gene>
    <name evidence="3" type="ORF">SAMN05428946_1937</name>
</gene>
<feature type="transmembrane region" description="Helical" evidence="1">
    <location>
        <begin position="6"/>
        <end position="25"/>
    </location>
</feature>
<dbReference type="STRING" id="550447.SAMN05428946_1937"/>
<dbReference type="EMBL" id="FTPL01000003">
    <property type="protein sequence ID" value="SIT87107.1"/>
    <property type="molecule type" value="Genomic_DNA"/>
</dbReference>
<accession>A0A1U7PNK3</accession>
<dbReference type="Proteomes" id="UP000187550">
    <property type="component" value="Unassembled WGS sequence"/>
</dbReference>
<dbReference type="InterPro" id="IPR018604">
    <property type="entry name" value="YycI-like"/>
</dbReference>
<sequence>MDWNKTKTIFIIVFAILNVFLYSLYVNRYTEVKRIDVQGETKIEERLKMDGITYPKLPEIETASFASGEVWVFDPKEVKDAKGQTLRLTDDRGTIVGVPKEPVSIKGEDGKLDFGGLLDKYVKNGSDYKLWKADEKKREAVFFQTIDSLPFYFNQSSTLTVHWNEALEVTDYQQRMMDEIVLFNQEKDLFPPIQAINALYSRGYLKTDSTITKVEMGYSPLVQLTKTQVFAPTWHIHVKLNDGTSEDFFVNAVDGKVLDKLPEQIIEEDG</sequence>
<protein>
    <submittedName>
        <fullName evidence="3">Two-component signal transduction system YycFG, regulatory protein YycI</fullName>
    </submittedName>
</protein>
<evidence type="ECO:0000256" key="1">
    <source>
        <dbReference type="SAM" id="Phobius"/>
    </source>
</evidence>
<keyword evidence="1" id="KW-0812">Transmembrane</keyword>
<proteinExistence type="predicted"/>
<dbReference type="OrthoDB" id="2388036at2"/>